<gene>
    <name evidence="1" type="ORF">GCM10020367_25730</name>
</gene>
<reference evidence="2" key="1">
    <citation type="journal article" date="2019" name="Int. J. Syst. Evol. Microbiol.">
        <title>The Global Catalogue of Microorganisms (GCM) 10K type strain sequencing project: providing services to taxonomists for standard genome sequencing and annotation.</title>
        <authorList>
            <consortium name="The Broad Institute Genomics Platform"/>
            <consortium name="The Broad Institute Genome Sequencing Center for Infectious Disease"/>
            <person name="Wu L."/>
            <person name="Ma J."/>
        </authorList>
    </citation>
    <scope>NUCLEOTIDE SEQUENCE [LARGE SCALE GENOMIC DNA]</scope>
    <source>
        <strain evidence="2">JCM 9651</strain>
    </source>
</reference>
<protein>
    <submittedName>
        <fullName evidence="1">Uncharacterized protein</fullName>
    </submittedName>
</protein>
<accession>A0ABP6SAU4</accession>
<evidence type="ECO:0000313" key="1">
    <source>
        <dbReference type="EMBL" id="GAA3372105.1"/>
    </source>
</evidence>
<organism evidence="1 2">
    <name type="scientific">Streptomyces sannanensis</name>
    <dbReference type="NCBI Taxonomy" id="285536"/>
    <lineage>
        <taxon>Bacteria</taxon>
        <taxon>Bacillati</taxon>
        <taxon>Actinomycetota</taxon>
        <taxon>Actinomycetes</taxon>
        <taxon>Kitasatosporales</taxon>
        <taxon>Streptomycetaceae</taxon>
        <taxon>Streptomyces</taxon>
    </lineage>
</organism>
<sequence length="53" mass="5278">MISAPVQAAAARAGGCRVDAAQALVRTLKGDGARILMGVSDYESGLPCASTSL</sequence>
<comment type="caution">
    <text evidence="1">The sequence shown here is derived from an EMBL/GenBank/DDBJ whole genome shotgun (WGS) entry which is preliminary data.</text>
</comment>
<proteinExistence type="predicted"/>
<dbReference type="Proteomes" id="UP001499990">
    <property type="component" value="Unassembled WGS sequence"/>
</dbReference>
<evidence type="ECO:0000313" key="2">
    <source>
        <dbReference type="Proteomes" id="UP001499990"/>
    </source>
</evidence>
<keyword evidence="2" id="KW-1185">Reference proteome</keyword>
<name>A0ABP6SAU4_9ACTN</name>
<dbReference type="EMBL" id="BAAAYL010000001">
    <property type="protein sequence ID" value="GAA3372105.1"/>
    <property type="molecule type" value="Genomic_DNA"/>
</dbReference>